<proteinExistence type="predicted"/>
<keyword evidence="3" id="KW-1185">Reference proteome</keyword>
<gene>
    <name evidence="2" type="ORF">PR048_000588</name>
</gene>
<comment type="caution">
    <text evidence="2">The sequence shown here is derived from an EMBL/GenBank/DDBJ whole genome shotgun (WGS) entry which is preliminary data.</text>
</comment>
<feature type="compositionally biased region" description="Polar residues" evidence="1">
    <location>
        <begin position="80"/>
        <end position="90"/>
    </location>
</feature>
<evidence type="ECO:0000256" key="1">
    <source>
        <dbReference type="SAM" id="MobiDB-lite"/>
    </source>
</evidence>
<accession>A0ABQ9IF22</accession>
<feature type="region of interest" description="Disordered" evidence="1">
    <location>
        <begin position="80"/>
        <end position="109"/>
    </location>
</feature>
<dbReference type="EMBL" id="JARBHB010000001">
    <property type="protein sequence ID" value="KAJ8895263.1"/>
    <property type="molecule type" value="Genomic_DNA"/>
</dbReference>
<evidence type="ECO:0000313" key="2">
    <source>
        <dbReference type="EMBL" id="KAJ8895263.1"/>
    </source>
</evidence>
<feature type="compositionally biased region" description="Polar residues" evidence="1">
    <location>
        <begin position="99"/>
        <end position="109"/>
    </location>
</feature>
<feature type="compositionally biased region" description="Basic and acidic residues" evidence="1">
    <location>
        <begin position="32"/>
        <end position="43"/>
    </location>
</feature>
<dbReference type="Proteomes" id="UP001159363">
    <property type="component" value="Chromosome 1"/>
</dbReference>
<feature type="compositionally biased region" description="Basic and acidic residues" evidence="1">
    <location>
        <begin position="11"/>
        <end position="24"/>
    </location>
</feature>
<name>A0ABQ9IF22_9NEOP</name>
<feature type="region of interest" description="Disordered" evidence="1">
    <location>
        <begin position="1"/>
        <end position="55"/>
    </location>
</feature>
<protein>
    <submittedName>
        <fullName evidence="2">Uncharacterized protein</fullName>
    </submittedName>
</protein>
<sequence length="467" mass="52332">MRVIEASMEQRWNERVGKMGDPRENPPTNGIVRHDSDMQKSEVSRQGIEPGSPWREASKLTGWRKQEILEKTRRLVASSGTIPTCENSGVTPPGVEPSSPRSETSSLTTTPRCSLKSIIRFRIYFKFFHEFCDLLKLKCSTARRGIAATTKCREGEGGGDRPRTEKPLYLVRKPITVIHISISPTLASLRLPAPSPLPGRGTYCHHISPSPLCARRRIRRRQSESTHTHRCNPRVFSPPSRRGCQRSGCVTTYLTTPPSPPFPFHDVLPLHTVPPQRLLQVRQPITPFRTRRSRRTARDTDCLNSRSLHSDPCEYLQSRVLRLTNWLTMAGKHYALSDRLQPVTERGGGASGHPDLGFPWFPEIAPAKCWVVHSCPVPTSLKLPPSLMTSLSTSEVKRFCRGKPEIPEKTRQPASLSGTIIACKNPGLTPPGKEPGSPWWEASRLTGHTSRPLFSINVDSDLCLFTW</sequence>
<evidence type="ECO:0000313" key="3">
    <source>
        <dbReference type="Proteomes" id="UP001159363"/>
    </source>
</evidence>
<reference evidence="2 3" key="1">
    <citation type="submission" date="2023-02" db="EMBL/GenBank/DDBJ databases">
        <title>LHISI_Scaffold_Assembly.</title>
        <authorList>
            <person name="Stuart O.P."/>
            <person name="Cleave R."/>
            <person name="Magrath M.J.L."/>
            <person name="Mikheyev A.S."/>
        </authorList>
    </citation>
    <scope>NUCLEOTIDE SEQUENCE [LARGE SCALE GENOMIC DNA]</scope>
    <source>
        <strain evidence="2">Daus_M_001</strain>
        <tissue evidence="2">Leg muscle</tissue>
    </source>
</reference>
<organism evidence="2 3">
    <name type="scientific">Dryococelus australis</name>
    <dbReference type="NCBI Taxonomy" id="614101"/>
    <lineage>
        <taxon>Eukaryota</taxon>
        <taxon>Metazoa</taxon>
        <taxon>Ecdysozoa</taxon>
        <taxon>Arthropoda</taxon>
        <taxon>Hexapoda</taxon>
        <taxon>Insecta</taxon>
        <taxon>Pterygota</taxon>
        <taxon>Neoptera</taxon>
        <taxon>Polyneoptera</taxon>
        <taxon>Phasmatodea</taxon>
        <taxon>Verophasmatodea</taxon>
        <taxon>Anareolatae</taxon>
        <taxon>Phasmatidae</taxon>
        <taxon>Eurycanthinae</taxon>
        <taxon>Dryococelus</taxon>
    </lineage>
</organism>